<organism evidence="2 3">
    <name type="scientific">BD1-7 clade bacterium</name>
    <dbReference type="NCBI Taxonomy" id="2029982"/>
    <lineage>
        <taxon>Bacteria</taxon>
        <taxon>Pseudomonadati</taxon>
        <taxon>Pseudomonadota</taxon>
        <taxon>Gammaproteobacteria</taxon>
        <taxon>Cellvibrionales</taxon>
        <taxon>Spongiibacteraceae</taxon>
        <taxon>BD1-7 clade</taxon>
    </lineage>
</organism>
<gene>
    <name evidence="2" type="ORF">DPBNPPHM_01978</name>
</gene>
<reference evidence="2 3" key="1">
    <citation type="submission" date="2019-11" db="EMBL/GenBank/DDBJ databases">
        <authorList>
            <person name="Holert J."/>
        </authorList>
    </citation>
    <scope>NUCLEOTIDE SEQUENCE [LARGE SCALE GENOMIC DNA]</scope>
    <source>
        <strain evidence="2">BC5_2</strain>
    </source>
</reference>
<feature type="region of interest" description="Disordered" evidence="1">
    <location>
        <begin position="89"/>
        <end position="109"/>
    </location>
</feature>
<proteinExistence type="predicted"/>
<dbReference type="OrthoDB" id="9866395at2"/>
<evidence type="ECO:0000313" key="2">
    <source>
        <dbReference type="EMBL" id="CAA0115702.1"/>
    </source>
</evidence>
<name>A0A5S9QCX4_9GAMM</name>
<dbReference type="Proteomes" id="UP000434580">
    <property type="component" value="Unassembled WGS sequence"/>
</dbReference>
<sequence>MYRILANSHRSATSKTNLSLTKPTYWLAALVITGLLFSACSDQPVSDAPRGARTYPVLLQEGSLHTFNVIQFEENRQRPQDGVFILNTDNFTPARSPEPPPSSAPDQTTNHLGYSIDNWTDPSRQWLTNEAPFVGPVYSAFRPYRILENANLRAPVNDRLNQPIYETQGGNVFEDQLATRFRWRLLSTSGGRIAGRPIRNYETLEIAGERVEILPDVPIWGRNGDFGSDARLYPAYRSVDKDIFVVESTTTGSGPTAFSLALTEFGFGETSLADALALFPEGGQRLTYRFTIDYLTNYTVYITFDAATQMASLFRIASGGEAIQVPYNVNNAGAFAEIDVAGLSDSQREELGFQPYFNPIITGPFTRNGSSSDNPEDKGFYYGKRYLQTTQNNESDLIPIVLYNPQAHADLERTFQQWRISNVE</sequence>
<dbReference type="EMBL" id="CACSII010000018">
    <property type="protein sequence ID" value="CAA0115702.1"/>
    <property type="molecule type" value="Genomic_DNA"/>
</dbReference>
<protein>
    <submittedName>
        <fullName evidence="2">Uncharacterized protein</fullName>
    </submittedName>
</protein>
<evidence type="ECO:0000256" key="1">
    <source>
        <dbReference type="SAM" id="MobiDB-lite"/>
    </source>
</evidence>
<accession>A0A5S9QCX4</accession>
<dbReference type="AlphaFoldDB" id="A0A5S9QCX4"/>
<evidence type="ECO:0000313" key="3">
    <source>
        <dbReference type="Proteomes" id="UP000434580"/>
    </source>
</evidence>